<evidence type="ECO:0000313" key="2">
    <source>
        <dbReference type="EMBL" id="KAH0910160.1"/>
    </source>
</evidence>
<dbReference type="InterPro" id="IPR036758">
    <property type="entry name" value="At5g01610-like"/>
</dbReference>
<dbReference type="Proteomes" id="UP000824890">
    <property type="component" value="Unassembled WGS sequence"/>
</dbReference>
<comment type="caution">
    <text evidence="2">The sequence shown here is derived from an EMBL/GenBank/DDBJ whole genome shotgun (WGS) entry which is preliminary data.</text>
</comment>
<evidence type="ECO:0000256" key="1">
    <source>
        <dbReference type="SAM" id="MobiDB-lite"/>
    </source>
</evidence>
<organism evidence="2 3">
    <name type="scientific">Brassica napus</name>
    <name type="common">Rape</name>
    <dbReference type="NCBI Taxonomy" id="3708"/>
    <lineage>
        <taxon>Eukaryota</taxon>
        <taxon>Viridiplantae</taxon>
        <taxon>Streptophyta</taxon>
        <taxon>Embryophyta</taxon>
        <taxon>Tracheophyta</taxon>
        <taxon>Spermatophyta</taxon>
        <taxon>Magnoliopsida</taxon>
        <taxon>eudicotyledons</taxon>
        <taxon>Gunneridae</taxon>
        <taxon>Pentapetalae</taxon>
        <taxon>rosids</taxon>
        <taxon>malvids</taxon>
        <taxon>Brassicales</taxon>
        <taxon>Brassicaceae</taxon>
        <taxon>Brassiceae</taxon>
        <taxon>Brassica</taxon>
    </lineage>
</organism>
<feature type="compositionally biased region" description="Low complexity" evidence="1">
    <location>
        <begin position="8"/>
        <end position="25"/>
    </location>
</feature>
<name>A0ABQ8BZB9_BRANA</name>
<dbReference type="Pfam" id="PF04398">
    <property type="entry name" value="DUF538"/>
    <property type="match status" value="1"/>
</dbReference>
<protein>
    <submittedName>
        <fullName evidence="2">Uncharacterized protein</fullName>
    </submittedName>
</protein>
<proteinExistence type="predicted"/>
<feature type="compositionally biased region" description="Polar residues" evidence="1">
    <location>
        <begin position="44"/>
        <end position="56"/>
    </location>
</feature>
<dbReference type="Gene3D" id="2.30.240.10">
    <property type="entry name" value="At5g01610-like"/>
    <property type="match status" value="1"/>
</dbReference>
<accession>A0ABQ8BZB9</accession>
<keyword evidence="3" id="KW-1185">Reference proteome</keyword>
<dbReference type="EMBL" id="JAGKQM010000009">
    <property type="protein sequence ID" value="KAH0910160.1"/>
    <property type="molecule type" value="Genomic_DNA"/>
</dbReference>
<dbReference type="SUPFAM" id="SSF141562">
    <property type="entry name" value="At5g01610-like"/>
    <property type="match status" value="1"/>
</dbReference>
<evidence type="ECO:0000313" key="3">
    <source>
        <dbReference type="Proteomes" id="UP000824890"/>
    </source>
</evidence>
<sequence>MSLPNKRSTCPAAASSASTTDSSYSSPPPMKKSKNGLHSGSRFKAQQNNRNVSYDSEVTAFVENRRMRSLTGIKSKELLLWATISEIFVNDQDQTKITFANPTGLSRTFPVTAFEEEEK</sequence>
<feature type="region of interest" description="Disordered" evidence="1">
    <location>
        <begin position="1"/>
        <end position="56"/>
    </location>
</feature>
<dbReference type="InterPro" id="IPR007493">
    <property type="entry name" value="DUF538"/>
</dbReference>
<dbReference type="PANTHER" id="PTHR31676">
    <property type="entry name" value="T31J12.3 PROTEIN-RELATED"/>
    <property type="match status" value="1"/>
</dbReference>
<reference evidence="2 3" key="1">
    <citation type="submission" date="2021-05" db="EMBL/GenBank/DDBJ databases">
        <title>Genome Assembly of Synthetic Allotetraploid Brassica napus Reveals Homoeologous Exchanges between Subgenomes.</title>
        <authorList>
            <person name="Davis J.T."/>
        </authorList>
    </citation>
    <scope>NUCLEOTIDE SEQUENCE [LARGE SCALE GENOMIC DNA]</scope>
    <source>
        <strain evidence="3">cv. Da-Ae</strain>
        <tissue evidence="2">Seedling</tissue>
    </source>
</reference>
<dbReference type="PANTHER" id="PTHR31676:SF78">
    <property type="entry name" value="DUF538 FAMILY PROTEIN"/>
    <property type="match status" value="1"/>
</dbReference>
<gene>
    <name evidence="2" type="ORF">HID58_033481</name>
</gene>